<dbReference type="HOGENOM" id="CLU_071097_1_1_1"/>
<feature type="compositionally biased region" description="Low complexity" evidence="7">
    <location>
        <begin position="210"/>
        <end position="219"/>
    </location>
</feature>
<dbReference type="OrthoDB" id="5592979at2759"/>
<evidence type="ECO:0000256" key="1">
    <source>
        <dbReference type="ARBA" id="ARBA00004177"/>
    </source>
</evidence>
<comment type="similarity">
    <text evidence="2">Belongs to the SNF7 family.</text>
</comment>
<dbReference type="InterPro" id="IPR005024">
    <property type="entry name" value="Snf7_fam"/>
</dbReference>
<keyword evidence="9" id="KW-1185">Reference proteome</keyword>
<dbReference type="Gene3D" id="1.10.287.1060">
    <property type="entry name" value="ESAT-6-like"/>
    <property type="match status" value="1"/>
</dbReference>
<evidence type="ECO:0000256" key="3">
    <source>
        <dbReference type="ARBA" id="ARBA00022753"/>
    </source>
</evidence>
<dbReference type="GO" id="GO:0009898">
    <property type="term" value="C:cytoplasmic side of plasma membrane"/>
    <property type="evidence" value="ECO:0007669"/>
    <property type="project" value="TreeGrafter"/>
</dbReference>
<dbReference type="GO" id="GO:0006900">
    <property type="term" value="P:vesicle budding from membrane"/>
    <property type="evidence" value="ECO:0007669"/>
    <property type="project" value="TreeGrafter"/>
</dbReference>
<organism evidence="8 9">
    <name type="scientific">Dacryopinax primogenitus (strain DJM 731)</name>
    <name type="common">Brown rot fungus</name>
    <dbReference type="NCBI Taxonomy" id="1858805"/>
    <lineage>
        <taxon>Eukaryota</taxon>
        <taxon>Fungi</taxon>
        <taxon>Dikarya</taxon>
        <taxon>Basidiomycota</taxon>
        <taxon>Agaricomycotina</taxon>
        <taxon>Dacrymycetes</taxon>
        <taxon>Dacrymycetales</taxon>
        <taxon>Dacrymycetaceae</taxon>
        <taxon>Dacryopinax</taxon>
    </lineage>
</organism>
<dbReference type="RefSeq" id="XP_040624389.1">
    <property type="nucleotide sequence ID" value="XM_040773913.1"/>
</dbReference>
<accession>M5FVV2</accession>
<evidence type="ECO:0000256" key="7">
    <source>
        <dbReference type="SAM" id="MobiDB-lite"/>
    </source>
</evidence>
<dbReference type="PANTHER" id="PTHR22761">
    <property type="entry name" value="CHARGED MULTIVESICULAR BODY PROTEIN"/>
    <property type="match status" value="1"/>
</dbReference>
<feature type="coiled-coil region" evidence="6">
    <location>
        <begin position="15"/>
        <end position="42"/>
    </location>
</feature>
<evidence type="ECO:0000256" key="4">
    <source>
        <dbReference type="ARBA" id="ARBA00040017"/>
    </source>
</evidence>
<evidence type="ECO:0000256" key="2">
    <source>
        <dbReference type="ARBA" id="ARBA00006190"/>
    </source>
</evidence>
<dbReference type="Gene3D" id="6.10.250.1710">
    <property type="match status" value="1"/>
</dbReference>
<dbReference type="OMA" id="MKQIHGG"/>
<gene>
    <name evidence="8" type="ORF">DACRYDRAFT_24909</name>
</gene>
<sequence>MSSWLNLFGGRKDPKSTARDAIVNLRQQLGMLEKKEEFTQKKIDEAMRTARANAVSNKSAATMALRRKKALETDLERIANTRLTLEGQVNALESANINQETMGAMKRGSEALKVIHQGLTIDKVDATMDSIREQMELTNEISDAIANPINMGVDIDEDELKEQLAELEQEELDNKLMGAERAPVHAPSEPSRVAAAPQKTSEEDEEEAQLRALQAEMAM</sequence>
<evidence type="ECO:0000256" key="5">
    <source>
        <dbReference type="ARBA" id="ARBA00042586"/>
    </source>
</evidence>
<dbReference type="GO" id="GO:0005771">
    <property type="term" value="C:multivesicular body"/>
    <property type="evidence" value="ECO:0007669"/>
    <property type="project" value="TreeGrafter"/>
</dbReference>
<protein>
    <recommendedName>
        <fullName evidence="4">Vacuolar-sorting protein SNF7</fullName>
    </recommendedName>
    <alternativeName>
        <fullName evidence="5">Vacuolar protein-sorting-associated protein 32</fullName>
    </alternativeName>
</protein>
<name>M5FVV2_DACPD</name>
<comment type="subcellular location">
    <subcellularLocation>
        <location evidence="1">Endosome</location>
    </subcellularLocation>
</comment>
<dbReference type="EMBL" id="JH795876">
    <property type="protein sequence ID" value="EJT97491.1"/>
    <property type="molecule type" value="Genomic_DNA"/>
</dbReference>
<dbReference type="Proteomes" id="UP000030653">
    <property type="component" value="Unassembled WGS sequence"/>
</dbReference>
<dbReference type="GO" id="GO:0032511">
    <property type="term" value="P:late endosome to vacuole transport via multivesicular body sorting pathway"/>
    <property type="evidence" value="ECO:0007669"/>
    <property type="project" value="TreeGrafter"/>
</dbReference>
<dbReference type="STRING" id="1858805.M5FVV2"/>
<dbReference type="Pfam" id="PF03357">
    <property type="entry name" value="Snf7"/>
    <property type="match status" value="1"/>
</dbReference>
<dbReference type="AlphaFoldDB" id="M5FVV2"/>
<evidence type="ECO:0000256" key="6">
    <source>
        <dbReference type="SAM" id="Coils"/>
    </source>
</evidence>
<keyword evidence="6" id="KW-0175">Coiled coil</keyword>
<keyword evidence="3" id="KW-0967">Endosome</keyword>
<dbReference type="GeneID" id="63688975"/>
<reference evidence="8 9" key="1">
    <citation type="journal article" date="2012" name="Science">
        <title>The Paleozoic origin of enzymatic lignin decomposition reconstructed from 31 fungal genomes.</title>
        <authorList>
            <person name="Floudas D."/>
            <person name="Binder M."/>
            <person name="Riley R."/>
            <person name="Barry K."/>
            <person name="Blanchette R.A."/>
            <person name="Henrissat B."/>
            <person name="Martinez A.T."/>
            <person name="Otillar R."/>
            <person name="Spatafora J.W."/>
            <person name="Yadav J.S."/>
            <person name="Aerts A."/>
            <person name="Benoit I."/>
            <person name="Boyd A."/>
            <person name="Carlson A."/>
            <person name="Copeland A."/>
            <person name="Coutinho P.M."/>
            <person name="de Vries R.P."/>
            <person name="Ferreira P."/>
            <person name="Findley K."/>
            <person name="Foster B."/>
            <person name="Gaskell J."/>
            <person name="Glotzer D."/>
            <person name="Gorecki P."/>
            <person name="Heitman J."/>
            <person name="Hesse C."/>
            <person name="Hori C."/>
            <person name="Igarashi K."/>
            <person name="Jurgens J.A."/>
            <person name="Kallen N."/>
            <person name="Kersten P."/>
            <person name="Kohler A."/>
            <person name="Kuees U."/>
            <person name="Kumar T.K.A."/>
            <person name="Kuo A."/>
            <person name="LaButti K."/>
            <person name="Larrondo L.F."/>
            <person name="Lindquist E."/>
            <person name="Ling A."/>
            <person name="Lombard V."/>
            <person name="Lucas S."/>
            <person name="Lundell T."/>
            <person name="Martin R."/>
            <person name="McLaughlin D.J."/>
            <person name="Morgenstern I."/>
            <person name="Morin E."/>
            <person name="Murat C."/>
            <person name="Nagy L.G."/>
            <person name="Nolan M."/>
            <person name="Ohm R.A."/>
            <person name="Patyshakuliyeva A."/>
            <person name="Rokas A."/>
            <person name="Ruiz-Duenas F.J."/>
            <person name="Sabat G."/>
            <person name="Salamov A."/>
            <person name="Samejima M."/>
            <person name="Schmutz J."/>
            <person name="Slot J.C."/>
            <person name="St John F."/>
            <person name="Stenlid J."/>
            <person name="Sun H."/>
            <person name="Sun S."/>
            <person name="Syed K."/>
            <person name="Tsang A."/>
            <person name="Wiebenga A."/>
            <person name="Young D."/>
            <person name="Pisabarro A."/>
            <person name="Eastwood D.C."/>
            <person name="Martin F."/>
            <person name="Cullen D."/>
            <person name="Grigoriev I.V."/>
            <person name="Hibbett D.S."/>
        </authorList>
    </citation>
    <scope>NUCLEOTIDE SEQUENCE [LARGE SCALE GENOMIC DNA]</scope>
    <source>
        <strain evidence="8 9">DJM-731 SS1</strain>
    </source>
</reference>
<dbReference type="GO" id="GO:0000815">
    <property type="term" value="C:ESCRT III complex"/>
    <property type="evidence" value="ECO:0007669"/>
    <property type="project" value="TreeGrafter"/>
</dbReference>
<evidence type="ECO:0000313" key="9">
    <source>
        <dbReference type="Proteomes" id="UP000030653"/>
    </source>
</evidence>
<dbReference type="PANTHER" id="PTHR22761:SF10">
    <property type="entry name" value="GH13992P"/>
    <property type="match status" value="1"/>
</dbReference>
<feature type="region of interest" description="Disordered" evidence="7">
    <location>
        <begin position="174"/>
        <end position="219"/>
    </location>
</feature>
<evidence type="ECO:0000313" key="8">
    <source>
        <dbReference type="EMBL" id="EJT97491.1"/>
    </source>
</evidence>
<proteinExistence type="inferred from homology"/>